<sequence length="95" mass="10466">MQCLQPQTGQVQLPTVKTSRFPTTIVHTHTHHAPPRTTASQDPRKLPRDWRSCGGRTVARCLSGWGEPKSALAKEFGISRETVYGYLRAVPAPAS</sequence>
<proteinExistence type="predicted"/>
<feature type="region of interest" description="Disordered" evidence="1">
    <location>
        <begin position="27"/>
        <end position="50"/>
    </location>
</feature>
<feature type="domain" description="Resolvase HTH" evidence="2">
    <location>
        <begin position="66"/>
        <end position="89"/>
    </location>
</feature>
<dbReference type="Pfam" id="PF02796">
    <property type="entry name" value="HTH_7"/>
    <property type="match status" value="1"/>
</dbReference>
<organism evidence="3 4">
    <name type="scientific">Plantactinospora mayteni</name>
    <dbReference type="NCBI Taxonomy" id="566021"/>
    <lineage>
        <taxon>Bacteria</taxon>
        <taxon>Bacillati</taxon>
        <taxon>Actinomycetota</taxon>
        <taxon>Actinomycetes</taxon>
        <taxon>Micromonosporales</taxon>
        <taxon>Micromonosporaceae</taxon>
        <taxon>Plantactinospora</taxon>
    </lineage>
</organism>
<dbReference type="InterPro" id="IPR006120">
    <property type="entry name" value="Resolvase_HTH_dom"/>
</dbReference>
<evidence type="ECO:0000313" key="3">
    <source>
        <dbReference type="EMBL" id="GIH00746.1"/>
    </source>
</evidence>
<gene>
    <name evidence="3" type="ORF">Pma05_73180</name>
</gene>
<evidence type="ECO:0000313" key="4">
    <source>
        <dbReference type="Proteomes" id="UP000621500"/>
    </source>
</evidence>
<accession>A0ABQ4F1E9</accession>
<evidence type="ECO:0000256" key="1">
    <source>
        <dbReference type="SAM" id="MobiDB-lite"/>
    </source>
</evidence>
<comment type="caution">
    <text evidence="3">The sequence shown here is derived from an EMBL/GenBank/DDBJ whole genome shotgun (WGS) entry which is preliminary data.</text>
</comment>
<reference evidence="3 4" key="1">
    <citation type="submission" date="2021-01" db="EMBL/GenBank/DDBJ databases">
        <title>Whole genome shotgun sequence of Plantactinospora mayteni NBRC 109088.</title>
        <authorList>
            <person name="Komaki H."/>
            <person name="Tamura T."/>
        </authorList>
    </citation>
    <scope>NUCLEOTIDE SEQUENCE [LARGE SCALE GENOMIC DNA]</scope>
    <source>
        <strain evidence="3 4">NBRC 109088</strain>
    </source>
</reference>
<keyword evidence="4" id="KW-1185">Reference proteome</keyword>
<dbReference type="EMBL" id="BONX01000057">
    <property type="protein sequence ID" value="GIH00746.1"/>
    <property type="molecule type" value="Genomic_DNA"/>
</dbReference>
<protein>
    <recommendedName>
        <fullName evidence="2">Resolvase HTH domain-containing protein</fullName>
    </recommendedName>
</protein>
<dbReference type="Proteomes" id="UP000621500">
    <property type="component" value="Unassembled WGS sequence"/>
</dbReference>
<evidence type="ECO:0000259" key="2">
    <source>
        <dbReference type="Pfam" id="PF02796"/>
    </source>
</evidence>
<name>A0ABQ4F1E9_9ACTN</name>